<dbReference type="AlphaFoldDB" id="A0A1C3RKT2"/>
<dbReference type="GO" id="GO:1902209">
    <property type="term" value="P:negative regulation of bacterial-type flagellum assembly"/>
    <property type="evidence" value="ECO:0007669"/>
    <property type="project" value="InterPro"/>
</dbReference>
<dbReference type="STRING" id="1867952.MTBPR1_70137"/>
<reference evidence="4 5" key="1">
    <citation type="submission" date="2016-07" db="EMBL/GenBank/DDBJ databases">
        <authorList>
            <person name="Lefevre C.T."/>
        </authorList>
    </citation>
    <scope>NUCLEOTIDE SEQUENCE [LARGE SCALE GENOMIC DNA]</scope>
    <source>
        <strain evidence="4">PR1</strain>
    </source>
</reference>
<dbReference type="InterPro" id="IPR009967">
    <property type="entry name" value="Flagellum_FlbT"/>
</dbReference>
<protein>
    <submittedName>
        <fullName evidence="4">FlbT protein</fullName>
    </submittedName>
</protein>
<dbReference type="RefSeq" id="WP_069189869.1">
    <property type="nucleotide sequence ID" value="NZ_FLYE01000046.1"/>
</dbReference>
<dbReference type="GO" id="GO:0044781">
    <property type="term" value="P:bacterial-type flagellum organization"/>
    <property type="evidence" value="ECO:0007669"/>
    <property type="project" value="UniProtKB-KW"/>
</dbReference>
<evidence type="ECO:0000256" key="1">
    <source>
        <dbReference type="ARBA" id="ARBA00022491"/>
    </source>
</evidence>
<dbReference type="GO" id="GO:0006402">
    <property type="term" value="P:mRNA catabolic process"/>
    <property type="evidence" value="ECO:0007669"/>
    <property type="project" value="InterPro"/>
</dbReference>
<sequence length="133" mass="14848">MPLTIDLKHGDRMIINGAVIEMASPNSKIIIHNEAAILRGKEIMQQADAKTPAKRVYFSLQGAYIFKEKEGEFLHAFDKYLADFLQATPSSLEIVQKIKELVEGDQIYKALKEAAHLIEHEEKVLKSAGISLG</sequence>
<proteinExistence type="predicted"/>
<dbReference type="Pfam" id="PF07378">
    <property type="entry name" value="FlbT"/>
    <property type="match status" value="1"/>
</dbReference>
<dbReference type="OrthoDB" id="8561314at2"/>
<keyword evidence="5" id="KW-1185">Reference proteome</keyword>
<keyword evidence="3" id="KW-0694">RNA-binding</keyword>
<evidence type="ECO:0000256" key="3">
    <source>
        <dbReference type="ARBA" id="ARBA00022884"/>
    </source>
</evidence>
<keyword evidence="2" id="KW-1005">Bacterial flagellum biogenesis</keyword>
<dbReference type="Proteomes" id="UP000231658">
    <property type="component" value="Unassembled WGS sequence"/>
</dbReference>
<name>A0A1C3RKT2_9PROT</name>
<dbReference type="EMBL" id="FLYE01000046">
    <property type="protein sequence ID" value="SCA57865.1"/>
    <property type="molecule type" value="Genomic_DNA"/>
</dbReference>
<evidence type="ECO:0000313" key="5">
    <source>
        <dbReference type="Proteomes" id="UP000231658"/>
    </source>
</evidence>
<gene>
    <name evidence="4" type="ORF">MTBPR1_70137</name>
</gene>
<keyword evidence="1" id="KW-0678">Repressor</keyword>
<organism evidence="4 5">
    <name type="scientific">Candidatus Terasakiella magnetica</name>
    <dbReference type="NCBI Taxonomy" id="1867952"/>
    <lineage>
        <taxon>Bacteria</taxon>
        <taxon>Pseudomonadati</taxon>
        <taxon>Pseudomonadota</taxon>
        <taxon>Alphaproteobacteria</taxon>
        <taxon>Rhodospirillales</taxon>
        <taxon>Terasakiellaceae</taxon>
        <taxon>Terasakiella</taxon>
    </lineage>
</organism>
<evidence type="ECO:0000256" key="2">
    <source>
        <dbReference type="ARBA" id="ARBA00022795"/>
    </source>
</evidence>
<accession>A0A1C3RKT2</accession>
<evidence type="ECO:0000313" key="4">
    <source>
        <dbReference type="EMBL" id="SCA57865.1"/>
    </source>
</evidence>
<dbReference type="GO" id="GO:0048027">
    <property type="term" value="F:mRNA 5'-UTR binding"/>
    <property type="evidence" value="ECO:0007669"/>
    <property type="project" value="InterPro"/>
</dbReference>